<evidence type="ECO:0000256" key="4">
    <source>
        <dbReference type="ARBA" id="ARBA00023125"/>
    </source>
</evidence>
<dbReference type="PANTHER" id="PTHR30146">
    <property type="entry name" value="LACI-RELATED TRANSCRIPTIONAL REPRESSOR"/>
    <property type="match status" value="1"/>
</dbReference>
<sequence>MQVTIKDIAVKAGVSTATVSRVVNNNPFVKESTKKKVLQAIEELDYQPDLIARSMVMKRTFTVGLIVGNLGNPFFAETAEVIIKIVERYNCHVNVYVTDEKKEKVTEYIDLLVNRRVDGVIIGAAFKDTSFENLEKNNIPYILYNRKTDQDDTDYVIHDSFKAAYTAVKHLIQLGHKRIGIIHGPNKFNTVQDRISGYYAALNEYGLKAYDHFIRSVDFTNTKTEVPKVLDEMRSKKVKPTAIFTTADHIALDALNYLTKQHVAVPDDIALIGVDNISLSGHSLIELTTVGIRAEEMAQLAAEKLMQKIEDKNRASSASNSLPFRITLEPELVIRNSCGSKKART</sequence>
<dbReference type="InterPro" id="IPR000843">
    <property type="entry name" value="HTH_LacI"/>
</dbReference>
<keyword evidence="4" id="KW-0238">DNA-binding</keyword>
<dbReference type="SUPFAM" id="SSF53822">
    <property type="entry name" value="Periplasmic binding protein-like I"/>
    <property type="match status" value="1"/>
</dbReference>
<dbReference type="PROSITE" id="PS00356">
    <property type="entry name" value="HTH_LACI_1"/>
    <property type="match status" value="1"/>
</dbReference>
<dbReference type="RefSeq" id="WP_251221431.1">
    <property type="nucleotide sequence ID" value="NZ_JAMBOL010000001.1"/>
</dbReference>
<organism evidence="7 8">
    <name type="scientific">Halalkalibacter oceani</name>
    <dbReference type="NCBI Taxonomy" id="1653776"/>
    <lineage>
        <taxon>Bacteria</taxon>
        <taxon>Bacillati</taxon>
        <taxon>Bacillota</taxon>
        <taxon>Bacilli</taxon>
        <taxon>Bacillales</taxon>
        <taxon>Bacillaceae</taxon>
        <taxon>Halalkalibacter</taxon>
    </lineage>
</organism>
<evidence type="ECO:0000313" key="8">
    <source>
        <dbReference type="Proteomes" id="UP001139179"/>
    </source>
</evidence>
<dbReference type="GO" id="GO:0003700">
    <property type="term" value="F:DNA-binding transcription factor activity"/>
    <property type="evidence" value="ECO:0007669"/>
    <property type="project" value="TreeGrafter"/>
</dbReference>
<dbReference type="GO" id="GO:0000976">
    <property type="term" value="F:transcription cis-regulatory region binding"/>
    <property type="evidence" value="ECO:0007669"/>
    <property type="project" value="TreeGrafter"/>
</dbReference>
<dbReference type="PANTHER" id="PTHR30146:SF148">
    <property type="entry name" value="HTH-TYPE TRANSCRIPTIONAL REPRESSOR PURR-RELATED"/>
    <property type="match status" value="1"/>
</dbReference>
<dbReference type="Pfam" id="PF00356">
    <property type="entry name" value="LacI"/>
    <property type="match status" value="1"/>
</dbReference>
<dbReference type="CDD" id="cd06267">
    <property type="entry name" value="PBP1_LacI_sugar_binding-like"/>
    <property type="match status" value="1"/>
</dbReference>
<evidence type="ECO:0000256" key="1">
    <source>
        <dbReference type="ARBA" id="ARBA00019435"/>
    </source>
</evidence>
<protein>
    <recommendedName>
        <fullName evidence="1">Catabolite control protein A</fullName>
    </recommendedName>
</protein>
<keyword evidence="8" id="KW-1185">Reference proteome</keyword>
<keyword evidence="2" id="KW-0678">Repressor</keyword>
<dbReference type="SMART" id="SM00354">
    <property type="entry name" value="HTH_LACI"/>
    <property type="match status" value="1"/>
</dbReference>
<dbReference type="Pfam" id="PF00532">
    <property type="entry name" value="Peripla_BP_1"/>
    <property type="match status" value="1"/>
</dbReference>
<keyword evidence="3" id="KW-0805">Transcription regulation</keyword>
<dbReference type="PRINTS" id="PR00036">
    <property type="entry name" value="HTHLACI"/>
</dbReference>
<accession>A0A9X2IMN6</accession>
<dbReference type="PROSITE" id="PS50932">
    <property type="entry name" value="HTH_LACI_2"/>
    <property type="match status" value="1"/>
</dbReference>
<dbReference type="Gene3D" id="1.10.260.40">
    <property type="entry name" value="lambda repressor-like DNA-binding domains"/>
    <property type="match status" value="1"/>
</dbReference>
<dbReference type="CDD" id="cd01392">
    <property type="entry name" value="HTH_LacI"/>
    <property type="match status" value="1"/>
</dbReference>
<dbReference type="InterPro" id="IPR001761">
    <property type="entry name" value="Peripla_BP/Lac1_sug-bd_dom"/>
</dbReference>
<comment type="caution">
    <text evidence="7">The sequence shown here is derived from an EMBL/GenBank/DDBJ whole genome shotgun (WGS) entry which is preliminary data.</text>
</comment>
<dbReference type="Proteomes" id="UP001139179">
    <property type="component" value="Unassembled WGS sequence"/>
</dbReference>
<proteinExistence type="predicted"/>
<gene>
    <name evidence="7" type="ORF">M3202_00525</name>
</gene>
<evidence type="ECO:0000256" key="5">
    <source>
        <dbReference type="ARBA" id="ARBA00023163"/>
    </source>
</evidence>
<dbReference type="SUPFAM" id="SSF47413">
    <property type="entry name" value="lambda repressor-like DNA-binding domains"/>
    <property type="match status" value="1"/>
</dbReference>
<reference evidence="7" key="1">
    <citation type="submission" date="2022-05" db="EMBL/GenBank/DDBJ databases">
        <title>Comparative Genomics of Spacecraft Associated Microbes.</title>
        <authorList>
            <person name="Tran M.T."/>
            <person name="Wright A."/>
            <person name="Seuylemezian A."/>
            <person name="Eisen J."/>
            <person name="Coil D."/>
        </authorList>
    </citation>
    <scope>NUCLEOTIDE SEQUENCE</scope>
    <source>
        <strain evidence="7">214.1.1</strain>
    </source>
</reference>
<dbReference type="Gene3D" id="3.40.50.2300">
    <property type="match status" value="2"/>
</dbReference>
<dbReference type="EMBL" id="JAMBOL010000001">
    <property type="protein sequence ID" value="MCM3712552.1"/>
    <property type="molecule type" value="Genomic_DNA"/>
</dbReference>
<evidence type="ECO:0000256" key="2">
    <source>
        <dbReference type="ARBA" id="ARBA00022491"/>
    </source>
</evidence>
<dbReference type="AlphaFoldDB" id="A0A9X2IMN6"/>
<evidence type="ECO:0000256" key="3">
    <source>
        <dbReference type="ARBA" id="ARBA00023015"/>
    </source>
</evidence>
<keyword evidence="5" id="KW-0804">Transcription</keyword>
<name>A0A9X2IMN6_9BACI</name>
<dbReference type="FunFam" id="1.10.260.40:FF:000002">
    <property type="entry name" value="HTH-type transcriptional repressor PurR"/>
    <property type="match status" value="1"/>
</dbReference>
<evidence type="ECO:0000313" key="7">
    <source>
        <dbReference type="EMBL" id="MCM3712552.1"/>
    </source>
</evidence>
<dbReference type="InterPro" id="IPR010982">
    <property type="entry name" value="Lambda_DNA-bd_dom_sf"/>
</dbReference>
<evidence type="ECO:0000259" key="6">
    <source>
        <dbReference type="PROSITE" id="PS50932"/>
    </source>
</evidence>
<feature type="domain" description="HTH lacI-type" evidence="6">
    <location>
        <begin position="3"/>
        <end position="57"/>
    </location>
</feature>
<dbReference type="InterPro" id="IPR028082">
    <property type="entry name" value="Peripla_BP_I"/>
</dbReference>